<dbReference type="GO" id="GO:0006144">
    <property type="term" value="P:purine nucleobase metabolic process"/>
    <property type="evidence" value="ECO:0007669"/>
    <property type="project" value="UniProtKB-KW"/>
</dbReference>
<dbReference type="InterPro" id="IPR023418">
    <property type="entry name" value="Thyroxine_BS"/>
</dbReference>
<keyword evidence="10" id="KW-1185">Reference proteome</keyword>
<keyword evidence="5 7" id="KW-0659">Purine metabolism</keyword>
<reference evidence="9 10" key="1">
    <citation type="submission" date="2020-01" db="EMBL/GenBank/DDBJ databases">
        <title>Jiella pacifica sp. nov.</title>
        <authorList>
            <person name="Xue Z."/>
            <person name="Zhu S."/>
            <person name="Chen J."/>
            <person name="Yang J."/>
        </authorList>
    </citation>
    <scope>NUCLEOTIDE SEQUENCE [LARGE SCALE GENOMIC DNA]</scope>
    <source>
        <strain evidence="9 10">40Bstr34</strain>
    </source>
</reference>
<evidence type="ECO:0000256" key="4">
    <source>
        <dbReference type="ARBA" id="ARBA00011881"/>
    </source>
</evidence>
<evidence type="ECO:0000256" key="3">
    <source>
        <dbReference type="ARBA" id="ARBA00009850"/>
    </source>
</evidence>
<dbReference type="FunFam" id="2.60.40.180:FF:000005">
    <property type="entry name" value="5-hydroxyisourate hydrolase"/>
    <property type="match status" value="1"/>
</dbReference>
<evidence type="ECO:0000256" key="7">
    <source>
        <dbReference type="RuleBase" id="RU361270"/>
    </source>
</evidence>
<dbReference type="SUPFAM" id="SSF49472">
    <property type="entry name" value="Transthyretin (synonym: prealbumin)"/>
    <property type="match status" value="1"/>
</dbReference>
<dbReference type="InterPro" id="IPR014306">
    <property type="entry name" value="Hydroxyisourate_hydrolase"/>
</dbReference>
<dbReference type="AlphaFoldDB" id="A0A6N9T1Q4"/>
<comment type="catalytic activity">
    <reaction evidence="1 7">
        <text>5-hydroxyisourate + H2O = 5-hydroxy-2-oxo-4-ureido-2,5-dihydro-1H-imidazole-5-carboxylate + H(+)</text>
        <dbReference type="Rhea" id="RHEA:23736"/>
        <dbReference type="ChEBI" id="CHEBI:15377"/>
        <dbReference type="ChEBI" id="CHEBI:15378"/>
        <dbReference type="ChEBI" id="CHEBI:18072"/>
        <dbReference type="ChEBI" id="CHEBI:58639"/>
        <dbReference type="EC" id="3.5.2.17"/>
    </reaction>
</comment>
<dbReference type="GO" id="GO:0033971">
    <property type="term" value="F:hydroxyisourate hydrolase activity"/>
    <property type="evidence" value="ECO:0007669"/>
    <property type="project" value="UniProtKB-EC"/>
</dbReference>
<comment type="function">
    <text evidence="2">Catalyzes the hydrolysis of 5-hydroxyisourate (HIU) to 2-oxo-4-hydroxy-4-carboxy-5-ureidoimidazoline (OHCU).</text>
</comment>
<evidence type="ECO:0000256" key="6">
    <source>
        <dbReference type="ARBA" id="ARBA00022801"/>
    </source>
</evidence>
<dbReference type="PANTHER" id="PTHR10395:SF7">
    <property type="entry name" value="5-HYDROXYISOURATE HYDROLASE"/>
    <property type="match status" value="1"/>
</dbReference>
<evidence type="ECO:0000256" key="1">
    <source>
        <dbReference type="ARBA" id="ARBA00001043"/>
    </source>
</evidence>
<protein>
    <recommendedName>
        <fullName evidence="7">5-hydroxyisourate hydrolase</fullName>
        <shortName evidence="7">HIU hydrolase</shortName>
        <shortName evidence="7">HIUHase</shortName>
        <ecNumber evidence="7">3.5.2.17</ecNumber>
    </recommendedName>
</protein>
<feature type="domain" description="Transthyretin/hydroxyisourate hydrolase" evidence="8">
    <location>
        <begin position="7"/>
        <end position="118"/>
    </location>
</feature>
<comment type="caution">
    <text evidence="9">The sequence shown here is derived from an EMBL/GenBank/DDBJ whole genome shotgun (WGS) entry which is preliminary data.</text>
</comment>
<keyword evidence="6 7" id="KW-0378">Hydrolase</keyword>
<evidence type="ECO:0000259" key="8">
    <source>
        <dbReference type="Pfam" id="PF00576"/>
    </source>
</evidence>
<dbReference type="EC" id="3.5.2.17" evidence="7"/>
<sequence length="119" mass="12951">MPDAARLTTHVLDTMLGRPAAGIRIELARFADGAVQPLKTVTTNSDGRVDTPLLSGQEMQPGEYGLTFFVAEYFRGLGVDLPEPAFLDVVPIRFGIAEPAHYHVPLLVSPYAYSTYRGS</sequence>
<dbReference type="InterPro" id="IPR023416">
    <property type="entry name" value="Transthyretin/HIU_hydrolase_d"/>
</dbReference>
<dbReference type="Gene3D" id="2.60.40.180">
    <property type="entry name" value="Transthyretin/hydroxyisourate hydrolase domain"/>
    <property type="match status" value="1"/>
</dbReference>
<dbReference type="CDD" id="cd05822">
    <property type="entry name" value="TLP_HIUase"/>
    <property type="match status" value="1"/>
</dbReference>
<dbReference type="InterPro" id="IPR036817">
    <property type="entry name" value="Transthyretin/HIU_hydrolase_sf"/>
</dbReference>
<proteinExistence type="inferred from homology"/>
<accession>A0A6N9T1Q4</accession>
<dbReference type="PROSITE" id="PS00768">
    <property type="entry name" value="TRANSTHYRETIN_1"/>
    <property type="match status" value="1"/>
</dbReference>
<gene>
    <name evidence="9" type="primary">uraH</name>
    <name evidence="9" type="ORF">GTK09_05245</name>
</gene>
<evidence type="ECO:0000256" key="5">
    <source>
        <dbReference type="ARBA" id="ARBA00022631"/>
    </source>
</evidence>
<comment type="similarity">
    <text evidence="3 7">Belongs to the transthyretin family. 5-hydroxyisourate hydrolase subfamily.</text>
</comment>
<dbReference type="Proteomes" id="UP000469011">
    <property type="component" value="Unassembled WGS sequence"/>
</dbReference>
<evidence type="ECO:0000256" key="2">
    <source>
        <dbReference type="ARBA" id="ARBA00002704"/>
    </source>
</evidence>
<name>A0A6N9T1Q4_9HYPH</name>
<evidence type="ECO:0000313" key="10">
    <source>
        <dbReference type="Proteomes" id="UP000469011"/>
    </source>
</evidence>
<organism evidence="9 10">
    <name type="scientific">Jiella pacifica</name>
    <dbReference type="NCBI Taxonomy" id="2696469"/>
    <lineage>
        <taxon>Bacteria</taxon>
        <taxon>Pseudomonadati</taxon>
        <taxon>Pseudomonadota</taxon>
        <taxon>Alphaproteobacteria</taxon>
        <taxon>Hyphomicrobiales</taxon>
        <taxon>Aurantimonadaceae</taxon>
        <taxon>Jiella</taxon>
    </lineage>
</organism>
<comment type="subunit">
    <text evidence="4 7">Homotetramer.</text>
</comment>
<dbReference type="EMBL" id="JAAAMG010000003">
    <property type="protein sequence ID" value="NDW03829.1"/>
    <property type="molecule type" value="Genomic_DNA"/>
</dbReference>
<dbReference type="RefSeq" id="WP_163461642.1">
    <property type="nucleotide sequence ID" value="NZ_JAAAMG010000003.1"/>
</dbReference>
<dbReference type="NCBIfam" id="TIGR02962">
    <property type="entry name" value="hdxy_isourate"/>
    <property type="match status" value="1"/>
</dbReference>
<dbReference type="PANTHER" id="PTHR10395">
    <property type="entry name" value="URICASE AND TRANSTHYRETIN-RELATED"/>
    <property type="match status" value="1"/>
</dbReference>
<dbReference type="Pfam" id="PF00576">
    <property type="entry name" value="Transthyretin"/>
    <property type="match status" value="1"/>
</dbReference>
<evidence type="ECO:0000313" key="9">
    <source>
        <dbReference type="EMBL" id="NDW03829.1"/>
    </source>
</evidence>